<reference evidence="6" key="2">
    <citation type="journal article" date="2016" name="G3 (Bethesda)">
        <title>Genome Evolution in Three Species of Cactophilic Drosophila.</title>
        <authorList>
            <person name="Sanchez-Flores A."/>
            <person name="Penazola F."/>
            <person name="Carpinteyro-Ponce J."/>
            <person name="Nazario-Yepiz N."/>
            <person name="Abreu-Goodger C."/>
            <person name="Machado C.A."/>
            <person name="Markow T.A."/>
        </authorList>
    </citation>
    <scope>NUCLEOTIDE SEQUENCE [LARGE SCALE GENOMIC DNA]</scope>
</reference>
<accession>A0ABM1PT52</accession>
<dbReference type="Proteomes" id="UP000694904">
    <property type="component" value="Chromosome X"/>
</dbReference>
<dbReference type="PANTHER" id="PTHR21689:SF2">
    <property type="entry name" value="PROTEIN LIN-9 HOMOLOG"/>
    <property type="match status" value="1"/>
</dbReference>
<feature type="region of interest" description="Disordered" evidence="4">
    <location>
        <begin position="156"/>
        <end position="269"/>
    </location>
</feature>
<feature type="compositionally biased region" description="Acidic residues" evidence="4">
    <location>
        <begin position="989"/>
        <end position="999"/>
    </location>
</feature>
<feature type="compositionally biased region" description="Basic and acidic residues" evidence="4">
    <location>
        <begin position="860"/>
        <end position="870"/>
    </location>
</feature>
<evidence type="ECO:0000313" key="7">
    <source>
        <dbReference type="RefSeq" id="XP_017870388.1"/>
    </source>
</evidence>
<dbReference type="Pfam" id="PF19438">
    <property type="entry name" value="LIN9_C"/>
    <property type="match status" value="1"/>
</dbReference>
<feature type="region of interest" description="Disordered" evidence="4">
    <location>
        <begin position="1"/>
        <end position="141"/>
    </location>
</feature>
<dbReference type="PANTHER" id="PTHR21689">
    <property type="entry name" value="LIN-9"/>
    <property type="match status" value="1"/>
</dbReference>
<evidence type="ECO:0000313" key="6">
    <source>
        <dbReference type="Proteomes" id="UP000694904"/>
    </source>
</evidence>
<feature type="compositionally biased region" description="Basic and acidic residues" evidence="4">
    <location>
        <begin position="51"/>
        <end position="60"/>
    </location>
</feature>
<feature type="compositionally biased region" description="Basic and acidic residues" evidence="4">
    <location>
        <begin position="815"/>
        <end position="835"/>
    </location>
</feature>
<evidence type="ECO:0000256" key="4">
    <source>
        <dbReference type="SAM" id="MobiDB-lite"/>
    </source>
</evidence>
<gene>
    <name evidence="7" type="primary">LOC108618768</name>
</gene>
<feature type="compositionally biased region" description="Acidic residues" evidence="4">
    <location>
        <begin position="913"/>
        <end position="946"/>
    </location>
</feature>
<protein>
    <submittedName>
        <fullName evidence="7">Uncharacterized protein LOC108618768</fullName>
    </submittedName>
</protein>
<keyword evidence="6" id="KW-1185">Reference proteome</keyword>
<keyword evidence="3" id="KW-0539">Nucleus</keyword>
<feature type="compositionally biased region" description="Low complexity" evidence="4">
    <location>
        <begin position="206"/>
        <end position="217"/>
    </location>
</feature>
<feature type="domain" description="DIRP" evidence="5">
    <location>
        <begin position="323"/>
        <end position="431"/>
    </location>
</feature>
<feature type="region of interest" description="Disordered" evidence="4">
    <location>
        <begin position="789"/>
        <end position="999"/>
    </location>
</feature>
<dbReference type="InterPro" id="IPR010561">
    <property type="entry name" value="LIN-9/ALY1"/>
</dbReference>
<evidence type="ECO:0000256" key="3">
    <source>
        <dbReference type="ARBA" id="ARBA00023242"/>
    </source>
</evidence>
<feature type="compositionally biased region" description="Acidic residues" evidence="4">
    <location>
        <begin position="62"/>
        <end position="103"/>
    </location>
</feature>
<feature type="compositionally biased region" description="Acidic residues" evidence="4">
    <location>
        <begin position="969"/>
        <end position="981"/>
    </location>
</feature>
<feature type="compositionally biased region" description="Acidic residues" evidence="4">
    <location>
        <begin position="841"/>
        <end position="859"/>
    </location>
</feature>
<dbReference type="InterPro" id="IPR033471">
    <property type="entry name" value="DIRP"/>
</dbReference>
<feature type="compositionally biased region" description="Polar residues" evidence="4">
    <location>
        <begin position="228"/>
        <end position="252"/>
    </location>
</feature>
<reference evidence="7" key="3">
    <citation type="submission" date="2025-08" db="UniProtKB">
        <authorList>
            <consortium name="RefSeq"/>
        </authorList>
    </citation>
    <scope>IDENTIFICATION</scope>
    <source>
        <tissue evidence="7">Whole organism</tissue>
    </source>
</reference>
<proteinExistence type="inferred from homology"/>
<dbReference type="Pfam" id="PF06584">
    <property type="entry name" value="DIRP"/>
    <property type="match status" value="1"/>
</dbReference>
<dbReference type="GeneID" id="108618768"/>
<evidence type="ECO:0000256" key="1">
    <source>
        <dbReference type="ARBA" id="ARBA00004123"/>
    </source>
</evidence>
<evidence type="ECO:0000259" key="5">
    <source>
        <dbReference type="SMART" id="SM01135"/>
    </source>
</evidence>
<reference evidence="6" key="1">
    <citation type="journal article" date="1997" name="Nucleic Acids Res.">
        <title>tRNAscan-SE: a program for improved detection of transfer RNA genes in genomic sequence.</title>
        <authorList>
            <person name="Lowe T.M."/>
            <person name="Eddy S.R."/>
        </authorList>
    </citation>
    <scope>NUCLEOTIDE SEQUENCE [LARGE SCALE GENOMIC DNA]</scope>
</reference>
<dbReference type="SMART" id="SM01135">
    <property type="entry name" value="DIRP"/>
    <property type="match status" value="1"/>
</dbReference>
<name>A0ABM1PT52_DROAR</name>
<organism evidence="6 7">
    <name type="scientific">Drosophila arizonae</name>
    <name type="common">Fruit fly</name>
    <dbReference type="NCBI Taxonomy" id="7263"/>
    <lineage>
        <taxon>Eukaryota</taxon>
        <taxon>Metazoa</taxon>
        <taxon>Ecdysozoa</taxon>
        <taxon>Arthropoda</taxon>
        <taxon>Hexapoda</taxon>
        <taxon>Insecta</taxon>
        <taxon>Pterygota</taxon>
        <taxon>Neoptera</taxon>
        <taxon>Endopterygota</taxon>
        <taxon>Diptera</taxon>
        <taxon>Brachycera</taxon>
        <taxon>Muscomorpha</taxon>
        <taxon>Ephydroidea</taxon>
        <taxon>Drosophilidae</taxon>
        <taxon>Drosophila</taxon>
    </lineage>
</organism>
<comment type="subcellular location">
    <subcellularLocation>
        <location evidence="1">Nucleus</location>
    </subcellularLocation>
</comment>
<feature type="compositionally biased region" description="Low complexity" evidence="4">
    <location>
        <begin position="891"/>
        <end position="900"/>
    </location>
</feature>
<feature type="compositionally biased region" description="Basic and acidic residues" evidence="4">
    <location>
        <begin position="28"/>
        <end position="40"/>
    </location>
</feature>
<comment type="similarity">
    <text evidence="2">Belongs to the lin-9 family.</text>
</comment>
<evidence type="ECO:0000256" key="2">
    <source>
        <dbReference type="ARBA" id="ARBA00006732"/>
    </source>
</evidence>
<feature type="compositionally biased region" description="Basic and acidic residues" evidence="4">
    <location>
        <begin position="954"/>
        <end position="968"/>
    </location>
</feature>
<feature type="compositionally biased region" description="Polar residues" evidence="4">
    <location>
        <begin position="175"/>
        <end position="190"/>
    </location>
</feature>
<sequence>MPETETRSTGQRGRPRKTAAAVRKIARPSHEEDERVEASSKTHGKSLKSSEGGKEQKQQEQESADDGDTVDEAADLANDEGDDAEEDDAPEDSNEASDTEEQVETPAFSLATLGLQRVGTVQPPKPKTQKPPILPLNARGMPARIRKRNRLFYDENIINDDKPLRVSLAPKKMSTRGSGDSPSKLLTTPSKVLKKRKGVVSRYMRSNDSASTSNSNSGAEATDKQKKSTPGKQPLRATSPTAGDKGQQQQMPQLAGHLRPGRGATSGTKGAAAAAAAAAAEDAARKAEAQVVANKRLGQSIGLRLRNLLKLPKAHKWAIAEWFYSYIDKPLFDCKYDFMNNVNVLAPRLGTRKLNRHEWVNIRRRMGRPRRCSSAFFSEERRELERKRQLMRTLQSCKSGDLKDTLLIADMPEKIPMPLPLGTKVTARLRTPQDGIFAGTVAAYDSLNAMYRVTFERPGLGTQSIPDYEIVSENFHEMLPLHSFTKDFRPNLMSIYQTNNMGYTTSLGYTTNLASSYQNKRLPLGAAAGNVNSSTNNSSTPQKNLINNNAAARNALSMKLNKSDPLLGQDAIGESPIRMQLVRHGYPPKLLEHLVLLQNYIALKEAKIERLAEMNATAELAMGELMVQDEAVADHNRRQLRDDFQRRYASNIITLERINGDLMYELTRVQELSNSLTRDPNVQAMISPTLLREECRAKASKTVDELNKGVVKNERMITLLKNLTTLLIVIQSLDSDCDAAEVNKVLEGCIEEVRSNLICSANSEVFQKSVQLRLEYIAQDINRNIEERSFSQASVKSPKSLKSELGKMGSGSKRPAADKDRKEKKSGKDAKEKGGKSLLLEESDVEPMDVDSESDDEPNDDRAEQKKANNPDEDGANADANANVKVKENMDVNVNANVDGNVDENVDSHTDAEADAEGDASDAVEKIDEDEISETEDAENTDDGADDSQITIESAKESEDETQSHDDKDDKDDDKVDEDIIQEVGTGCEESEDELQFEK</sequence>
<dbReference type="InterPro" id="IPR045831">
    <property type="entry name" value="LIN9_C"/>
</dbReference>
<dbReference type="RefSeq" id="XP_017870388.1">
    <property type="nucleotide sequence ID" value="XM_018014899.1"/>
</dbReference>